<feature type="non-terminal residue" evidence="3">
    <location>
        <position position="1"/>
    </location>
</feature>
<dbReference type="Pfam" id="PF14844">
    <property type="entry name" value="PH_BEACH"/>
    <property type="match status" value="1"/>
</dbReference>
<dbReference type="InterPro" id="IPR050865">
    <property type="entry name" value="BEACH_Domain"/>
</dbReference>
<dbReference type="SUPFAM" id="SSF50729">
    <property type="entry name" value="PH domain-like"/>
    <property type="match status" value="1"/>
</dbReference>
<dbReference type="Proteomes" id="UP000637704">
    <property type="component" value="Unassembled WGS sequence"/>
</dbReference>
<dbReference type="GO" id="GO:0005829">
    <property type="term" value="C:cytosol"/>
    <property type="evidence" value="ECO:0007669"/>
    <property type="project" value="TreeGrafter"/>
</dbReference>
<dbReference type="GO" id="GO:0008104">
    <property type="term" value="P:intracellular protein localization"/>
    <property type="evidence" value="ECO:0007669"/>
    <property type="project" value="TreeGrafter"/>
</dbReference>
<evidence type="ECO:0000313" key="3">
    <source>
        <dbReference type="EMBL" id="NXD69158.1"/>
    </source>
</evidence>
<accession>A0A851XS07</accession>
<protein>
    <submittedName>
        <fullName evidence="3">LRBA protein</fullName>
    </submittedName>
</protein>
<organism evidence="3 4">
    <name type="scientific">Eolophus roseicapilla</name>
    <name type="common">Galah cockatoo</name>
    <name type="synonym">Cacatua roseicapilla</name>
    <dbReference type="NCBI Taxonomy" id="176039"/>
    <lineage>
        <taxon>Eukaryota</taxon>
        <taxon>Metazoa</taxon>
        <taxon>Chordata</taxon>
        <taxon>Craniata</taxon>
        <taxon>Vertebrata</taxon>
        <taxon>Euteleostomi</taxon>
        <taxon>Archelosauria</taxon>
        <taxon>Archosauria</taxon>
        <taxon>Dinosauria</taxon>
        <taxon>Saurischia</taxon>
        <taxon>Theropoda</taxon>
        <taxon>Coelurosauria</taxon>
        <taxon>Aves</taxon>
        <taxon>Neognathae</taxon>
        <taxon>Neoaves</taxon>
        <taxon>Telluraves</taxon>
        <taxon>Australaves</taxon>
        <taxon>Psittaciformes</taxon>
        <taxon>Cacatuidae</taxon>
        <taxon>Eolophus</taxon>
    </lineage>
</organism>
<evidence type="ECO:0000256" key="1">
    <source>
        <dbReference type="ARBA" id="ARBA00022574"/>
    </source>
</evidence>
<dbReference type="GO" id="GO:0016020">
    <property type="term" value="C:membrane"/>
    <property type="evidence" value="ECO:0007669"/>
    <property type="project" value="TreeGrafter"/>
</dbReference>
<dbReference type="InterPro" id="IPR023362">
    <property type="entry name" value="PH-BEACH_dom"/>
</dbReference>
<gene>
    <name evidence="3" type="primary">Lrba_2</name>
    <name evidence="3" type="ORF">EOLROS_R15350</name>
</gene>
<comment type="caution">
    <text evidence="3">The sequence shown here is derived from an EMBL/GenBank/DDBJ whole genome shotgun (WGS) entry which is preliminary data.</text>
</comment>
<evidence type="ECO:0000313" key="4">
    <source>
        <dbReference type="Proteomes" id="UP000637704"/>
    </source>
</evidence>
<dbReference type="Gene3D" id="2.30.29.30">
    <property type="entry name" value="Pleckstrin-homology domain (PH domain)/Phosphotyrosine-binding domain (PTB)"/>
    <property type="match status" value="1"/>
</dbReference>
<dbReference type="AlphaFoldDB" id="A0A851XS07"/>
<dbReference type="FunFam" id="2.30.29.30:FF:000059">
    <property type="entry name" value="neurobeachin isoform X1"/>
    <property type="match status" value="1"/>
</dbReference>
<keyword evidence="1" id="KW-0853">WD repeat</keyword>
<name>A0A851XS07_EOLRO</name>
<dbReference type="EMBL" id="WBNI01000677">
    <property type="protein sequence ID" value="NXD69158.1"/>
    <property type="molecule type" value="Genomic_DNA"/>
</dbReference>
<dbReference type="PANTHER" id="PTHR13743">
    <property type="entry name" value="BEIGE/BEACH-RELATED"/>
    <property type="match status" value="1"/>
</dbReference>
<sequence length="255" mass="28850">MCHHLIMAAKYRDQVTATQLIQKIINILTDKHGAWGSSAPSRPREFWRLDYWEDDLRRRQRFVRNPLGSTHPEATLKAAGEHAPDADILVKGKQSIKSQVLGNQNSESEVLLEGDDDIMSFMEEREVENLTGPVALSTPAQLVAPSVVVKGTLSITLSELYFEVDEEDPSFKKIDPKILAYTEGLHGKWLFSEIRSIFSRRYLLQNTALEIFMANRVGVMFNFPDQATVKKVVNCLPRVGIGTIFGLPQTRYFTI</sequence>
<feature type="domain" description="BEACH-type PH" evidence="2">
    <location>
        <begin position="129"/>
        <end position="237"/>
    </location>
</feature>
<reference evidence="3" key="1">
    <citation type="submission" date="2019-09" db="EMBL/GenBank/DDBJ databases">
        <title>Bird 10,000 Genomes (B10K) Project - Family phase.</title>
        <authorList>
            <person name="Zhang G."/>
        </authorList>
    </citation>
    <scope>NUCLEOTIDE SEQUENCE</scope>
    <source>
        <strain evidence="3">B10K-DU-025-06</strain>
        <tissue evidence="3">Mixed tissue sample</tissue>
    </source>
</reference>
<feature type="non-terminal residue" evidence="3">
    <location>
        <position position="255"/>
    </location>
</feature>
<dbReference type="PROSITE" id="PS51783">
    <property type="entry name" value="PH_BEACH"/>
    <property type="match status" value="1"/>
</dbReference>
<dbReference type="InterPro" id="IPR011993">
    <property type="entry name" value="PH-like_dom_sf"/>
</dbReference>
<dbReference type="Pfam" id="PF06469">
    <property type="entry name" value="DUF1088"/>
    <property type="match status" value="1"/>
</dbReference>
<dbReference type="InterPro" id="IPR010508">
    <property type="entry name" value="NBEA-like_DUF1088"/>
</dbReference>
<evidence type="ECO:0000259" key="2">
    <source>
        <dbReference type="PROSITE" id="PS51783"/>
    </source>
</evidence>
<dbReference type="CDD" id="cd01201">
    <property type="entry name" value="PH_BEACH"/>
    <property type="match status" value="1"/>
</dbReference>
<proteinExistence type="predicted"/>
<dbReference type="PANTHER" id="PTHR13743:SF64">
    <property type="entry name" value="LIPOPOLYSACCHARIDE-RESPONSIVE AND BEIGE-LIKE ANCHOR PROTEIN"/>
    <property type="match status" value="1"/>
</dbReference>
<dbReference type="GO" id="GO:0019901">
    <property type="term" value="F:protein kinase binding"/>
    <property type="evidence" value="ECO:0007669"/>
    <property type="project" value="TreeGrafter"/>
</dbReference>
<keyword evidence="4" id="KW-1185">Reference proteome</keyword>